<proteinExistence type="predicted"/>
<reference evidence="3 5" key="2">
    <citation type="submission" date="2018-08" db="EMBL/GenBank/DDBJ databases">
        <title>Genomic Encyclopedia of Archaeal and Bacterial Type Strains, Phase II (KMG-II): from individual species to whole genera.</title>
        <authorList>
            <person name="Goeker M."/>
        </authorList>
    </citation>
    <scope>NUCLEOTIDE SEQUENCE [LARGE SCALE GENOMIC DNA]</scope>
    <source>
        <strain evidence="3 5">DSM 2261</strain>
    </source>
</reference>
<dbReference type="Proteomes" id="UP000256345">
    <property type="component" value="Unassembled WGS sequence"/>
</dbReference>
<dbReference type="EMBL" id="CP011509">
    <property type="protein sequence ID" value="AKJ03238.1"/>
    <property type="molecule type" value="Genomic_DNA"/>
</dbReference>
<evidence type="ECO:0000313" key="3">
    <source>
        <dbReference type="EMBL" id="REG22887.1"/>
    </source>
</evidence>
<keyword evidence="5" id="KW-1185">Reference proteome</keyword>
<gene>
    <name evidence="2" type="ORF">AA314_04864</name>
    <name evidence="3" type="ORF">ATI61_11892</name>
</gene>
<sequence length="493" mass="50264">MPINPRRTLALSALLSISCGQASGQPPELASPELAVVDRLTVDNDLTPPEVSLTSPVEGAIVTGTVILQASATDDTSIARVEFYMGTQLIGSDTTAPYEAAWKTWSGGNGPVVFSAKAFDTSGNMAESTPVNVTSATPGLASYDEALGAPACTPLETGCDSGGLLWGTGPGAGELHPPNTLASSCPDLLPGGTQAAPSLDRLIVSTTSGTLQAGKRVRVQAIVWAPLGGERLDLYSATEAASPSWVYLTTVSLASTGRHNLSASYVLPAGGPQALRGVLRSGGGPASCNTTASSADHDDLVFAVGSEPDTTPPTVSLVAPTGGAVLRNNQVLTASAVDDYDVARVELYAGSTLLGTLGASGQLGWNTRTVANGAYTLTAVAYDTAGLSSTSTPIQVTVDNDYSPPIVSITSPTSGASFSDSVFVSVSASDDRQVQSVTFFLNGNSLGTDTVAPFETVFSTRKYPGGSYQLTALASDGTNFATSSPVQVWINTP</sequence>
<evidence type="ECO:0000313" key="5">
    <source>
        <dbReference type="Proteomes" id="UP000256345"/>
    </source>
</evidence>
<dbReference type="EMBL" id="QUMU01000018">
    <property type="protein sequence ID" value="REG22887.1"/>
    <property type="molecule type" value="Genomic_DNA"/>
</dbReference>
<dbReference type="AlphaFoldDB" id="A0AAC8TER2"/>
<dbReference type="KEGG" id="age:AA314_04864"/>
<dbReference type="Pfam" id="PF17957">
    <property type="entry name" value="Big_7"/>
    <property type="match status" value="3"/>
</dbReference>
<name>A0AAC8TER2_9BACT</name>
<feature type="chain" id="PRO_5042009588" evidence="1">
    <location>
        <begin position="25"/>
        <end position="493"/>
    </location>
</feature>
<evidence type="ECO:0000313" key="4">
    <source>
        <dbReference type="Proteomes" id="UP000035579"/>
    </source>
</evidence>
<keyword evidence="1" id="KW-0732">Signal</keyword>
<evidence type="ECO:0000256" key="1">
    <source>
        <dbReference type="SAM" id="SignalP"/>
    </source>
</evidence>
<dbReference type="Gene3D" id="2.60.40.10">
    <property type="entry name" value="Immunoglobulins"/>
    <property type="match status" value="3"/>
</dbReference>
<dbReference type="RefSeq" id="WP_053066641.1">
    <property type="nucleotide sequence ID" value="NZ_CP011509.1"/>
</dbReference>
<protein>
    <submittedName>
        <fullName evidence="2">Fibronectin type III domain protein</fullName>
    </submittedName>
</protein>
<reference evidence="2 4" key="1">
    <citation type="submission" date="2015-05" db="EMBL/GenBank/DDBJ databases">
        <title>Genome assembly of Archangium gephyra DSM 2261.</title>
        <authorList>
            <person name="Sharma G."/>
            <person name="Subramanian S."/>
        </authorList>
    </citation>
    <scope>NUCLEOTIDE SEQUENCE [LARGE SCALE GENOMIC DNA]</scope>
    <source>
        <strain evidence="2 4">DSM 2261</strain>
    </source>
</reference>
<feature type="signal peptide" evidence="1">
    <location>
        <begin position="1"/>
        <end position="24"/>
    </location>
</feature>
<dbReference type="PROSITE" id="PS51257">
    <property type="entry name" value="PROKAR_LIPOPROTEIN"/>
    <property type="match status" value="1"/>
</dbReference>
<organism evidence="2 4">
    <name type="scientific">Archangium gephyra</name>
    <dbReference type="NCBI Taxonomy" id="48"/>
    <lineage>
        <taxon>Bacteria</taxon>
        <taxon>Pseudomonadati</taxon>
        <taxon>Myxococcota</taxon>
        <taxon>Myxococcia</taxon>
        <taxon>Myxococcales</taxon>
        <taxon>Cystobacterineae</taxon>
        <taxon>Archangiaceae</taxon>
        <taxon>Archangium</taxon>
    </lineage>
</organism>
<evidence type="ECO:0000313" key="2">
    <source>
        <dbReference type="EMBL" id="AKJ03238.1"/>
    </source>
</evidence>
<accession>A0AAC8TER2</accession>
<dbReference type="InterPro" id="IPR013783">
    <property type="entry name" value="Ig-like_fold"/>
</dbReference>
<dbReference type="Proteomes" id="UP000035579">
    <property type="component" value="Chromosome"/>
</dbReference>